<comment type="caution">
    <text evidence="3">The sequence shown here is derived from an EMBL/GenBank/DDBJ whole genome shotgun (WGS) entry which is preliminary data.</text>
</comment>
<dbReference type="Proteomes" id="UP000624279">
    <property type="component" value="Unassembled WGS sequence"/>
</dbReference>
<protein>
    <submittedName>
        <fullName evidence="3">NADP-dependent oxidoreductase</fullName>
    </submittedName>
</protein>
<feature type="domain" description="Enoyl reductase (ER)" evidence="2">
    <location>
        <begin position="14"/>
        <end position="309"/>
    </location>
</feature>
<dbReference type="Gene3D" id="3.40.50.720">
    <property type="entry name" value="NAD(P)-binding Rossmann-like Domain"/>
    <property type="match status" value="1"/>
</dbReference>
<evidence type="ECO:0000259" key="2">
    <source>
        <dbReference type="SMART" id="SM00829"/>
    </source>
</evidence>
<organism evidence="3 4">
    <name type="scientific">Undibacterium flavidum</name>
    <dbReference type="NCBI Taxonomy" id="2762297"/>
    <lineage>
        <taxon>Bacteria</taxon>
        <taxon>Pseudomonadati</taxon>
        <taxon>Pseudomonadota</taxon>
        <taxon>Betaproteobacteria</taxon>
        <taxon>Burkholderiales</taxon>
        <taxon>Oxalobacteraceae</taxon>
        <taxon>Undibacterium</taxon>
    </lineage>
</organism>
<dbReference type="CDD" id="cd05289">
    <property type="entry name" value="MDR_like_2"/>
    <property type="match status" value="1"/>
</dbReference>
<dbReference type="RefSeq" id="WP_186940488.1">
    <property type="nucleotide sequence ID" value="NZ_JACOGA010000002.1"/>
</dbReference>
<dbReference type="Pfam" id="PF13602">
    <property type="entry name" value="ADH_zinc_N_2"/>
    <property type="match status" value="1"/>
</dbReference>
<dbReference type="PANTHER" id="PTHR11695:SF294">
    <property type="entry name" value="RETICULON-4-INTERACTING PROTEIN 1, MITOCHONDRIAL"/>
    <property type="match status" value="1"/>
</dbReference>
<evidence type="ECO:0000313" key="4">
    <source>
        <dbReference type="Proteomes" id="UP000624279"/>
    </source>
</evidence>
<dbReference type="Gene3D" id="3.90.180.10">
    <property type="entry name" value="Medium-chain alcohol dehydrogenases, catalytic domain"/>
    <property type="match status" value="1"/>
</dbReference>
<dbReference type="Pfam" id="PF08240">
    <property type="entry name" value="ADH_N"/>
    <property type="match status" value="1"/>
</dbReference>
<name>A0ABR6Y7A6_9BURK</name>
<reference evidence="3 4" key="1">
    <citation type="submission" date="2020-08" db="EMBL/GenBank/DDBJ databases">
        <title>Novel species isolated from subtropical streams in China.</title>
        <authorList>
            <person name="Lu H."/>
        </authorList>
    </citation>
    <scope>NUCLEOTIDE SEQUENCE [LARGE SCALE GENOMIC DNA]</scope>
    <source>
        <strain evidence="3 4">LX15W</strain>
    </source>
</reference>
<dbReference type="InterPro" id="IPR036291">
    <property type="entry name" value="NAD(P)-bd_dom_sf"/>
</dbReference>
<dbReference type="InterPro" id="IPR013154">
    <property type="entry name" value="ADH-like_N"/>
</dbReference>
<evidence type="ECO:0000256" key="1">
    <source>
        <dbReference type="ARBA" id="ARBA00023002"/>
    </source>
</evidence>
<keyword evidence="1" id="KW-0560">Oxidoreductase</keyword>
<proteinExistence type="predicted"/>
<gene>
    <name evidence="3" type="ORF">H8K55_02740</name>
</gene>
<dbReference type="InterPro" id="IPR050700">
    <property type="entry name" value="YIM1/Zinc_Alcohol_DH_Fams"/>
</dbReference>
<dbReference type="SUPFAM" id="SSF51735">
    <property type="entry name" value="NAD(P)-binding Rossmann-fold domains"/>
    <property type="match status" value="1"/>
</dbReference>
<dbReference type="PANTHER" id="PTHR11695">
    <property type="entry name" value="ALCOHOL DEHYDROGENASE RELATED"/>
    <property type="match status" value="1"/>
</dbReference>
<dbReference type="PROSITE" id="PS01162">
    <property type="entry name" value="QOR_ZETA_CRYSTAL"/>
    <property type="match status" value="1"/>
</dbReference>
<dbReference type="InterPro" id="IPR020843">
    <property type="entry name" value="ER"/>
</dbReference>
<dbReference type="InterPro" id="IPR011032">
    <property type="entry name" value="GroES-like_sf"/>
</dbReference>
<dbReference type="EMBL" id="JACOGA010000002">
    <property type="protein sequence ID" value="MBC3872492.1"/>
    <property type="molecule type" value="Genomic_DNA"/>
</dbReference>
<keyword evidence="4" id="KW-1185">Reference proteome</keyword>
<accession>A0ABR6Y7A6</accession>
<dbReference type="InterPro" id="IPR002364">
    <property type="entry name" value="Quin_OxRdtase/zeta-crystal_CS"/>
</dbReference>
<dbReference type="SMART" id="SM00829">
    <property type="entry name" value="PKS_ER"/>
    <property type="match status" value="1"/>
</dbReference>
<sequence>MQTTHKAVRIHQFGGTEALSYEDAPVPTIQPDEVLVKIHASSINPVDWKVREGYLKDFIPHTFPLTLGWDFAGEVVAVGANVSDWKPGAAVYARPDIGRDGAYAEYIAVRANEIAAKPASINWQEAAAVPLVALTAWQSLYEAANIQAGERVLIHAGAGGVGTFAIQLAKLRGAYVITTTSAKNSDLVKALGADEVIDYTQSDFSTLRDIDVVFDTMGGEVQDKSWQTLKRGGRLVSIISQPSEEAAAQVGATPLFCFVQPSAAQLQSLATLIDAGKIKIIIDSVYPLKDIAAAHAKSATGRTRGKIVIQVSA</sequence>
<dbReference type="SUPFAM" id="SSF50129">
    <property type="entry name" value="GroES-like"/>
    <property type="match status" value="1"/>
</dbReference>
<evidence type="ECO:0000313" key="3">
    <source>
        <dbReference type="EMBL" id="MBC3872492.1"/>
    </source>
</evidence>